<gene>
    <name evidence="4" type="ORF">HPB48_012224</name>
</gene>
<feature type="domain" description="SWIM-type" evidence="3">
    <location>
        <begin position="526"/>
        <end position="557"/>
    </location>
</feature>
<dbReference type="InterPro" id="IPR018289">
    <property type="entry name" value="MULE_transposase_dom"/>
</dbReference>
<evidence type="ECO:0000313" key="4">
    <source>
        <dbReference type="EMBL" id="KAH9367428.1"/>
    </source>
</evidence>
<dbReference type="PROSITE" id="PS50966">
    <property type="entry name" value="ZF_SWIM"/>
    <property type="match status" value="1"/>
</dbReference>
<dbReference type="PANTHER" id="PTHR35385:SF2">
    <property type="entry name" value="PROTEIN B, PUTATIVE-RELATED"/>
    <property type="match status" value="1"/>
</dbReference>
<dbReference type="VEuPathDB" id="VectorBase:HLOH_044129"/>
<organism evidence="4 5">
    <name type="scientific">Haemaphysalis longicornis</name>
    <name type="common">Bush tick</name>
    <dbReference type="NCBI Taxonomy" id="44386"/>
    <lineage>
        <taxon>Eukaryota</taxon>
        <taxon>Metazoa</taxon>
        <taxon>Ecdysozoa</taxon>
        <taxon>Arthropoda</taxon>
        <taxon>Chelicerata</taxon>
        <taxon>Arachnida</taxon>
        <taxon>Acari</taxon>
        <taxon>Parasitiformes</taxon>
        <taxon>Ixodida</taxon>
        <taxon>Ixodoidea</taxon>
        <taxon>Ixodidae</taxon>
        <taxon>Haemaphysalinae</taxon>
        <taxon>Haemaphysalis</taxon>
    </lineage>
</organism>
<evidence type="ECO:0000256" key="1">
    <source>
        <dbReference type="PROSITE-ProRule" id="PRU00325"/>
    </source>
</evidence>
<keyword evidence="1" id="KW-0862">Zinc</keyword>
<dbReference type="Proteomes" id="UP000821853">
    <property type="component" value="Chromosome 2"/>
</dbReference>
<dbReference type="PANTHER" id="PTHR35385">
    <property type="entry name" value="PROTEIN B, PUTATIVE-RELATED-RELATED"/>
    <property type="match status" value="1"/>
</dbReference>
<evidence type="ECO:0000256" key="2">
    <source>
        <dbReference type="SAM" id="MobiDB-lite"/>
    </source>
</evidence>
<evidence type="ECO:0000259" key="3">
    <source>
        <dbReference type="PROSITE" id="PS50966"/>
    </source>
</evidence>
<comment type="caution">
    <text evidence="4">The sequence shown here is derived from an EMBL/GenBank/DDBJ whole genome shotgun (WGS) entry which is preliminary data.</text>
</comment>
<proteinExistence type="predicted"/>
<evidence type="ECO:0000313" key="5">
    <source>
        <dbReference type="Proteomes" id="UP000821853"/>
    </source>
</evidence>
<keyword evidence="1" id="KW-0479">Metal-binding</keyword>
<dbReference type="EMBL" id="JABSTR010000004">
    <property type="protein sequence ID" value="KAH9367428.1"/>
    <property type="molecule type" value="Genomic_DNA"/>
</dbReference>
<keyword evidence="5" id="KW-1185">Reference proteome</keyword>
<feature type="compositionally biased region" description="Basic residues" evidence="2">
    <location>
        <begin position="711"/>
        <end position="722"/>
    </location>
</feature>
<dbReference type="OrthoDB" id="6492679at2759"/>
<reference evidence="4 5" key="1">
    <citation type="journal article" date="2020" name="Cell">
        <title>Large-Scale Comparative Analyses of Tick Genomes Elucidate Their Genetic Diversity and Vector Capacities.</title>
        <authorList>
            <consortium name="Tick Genome and Microbiome Consortium (TIGMIC)"/>
            <person name="Jia N."/>
            <person name="Wang J."/>
            <person name="Shi W."/>
            <person name="Du L."/>
            <person name="Sun Y."/>
            <person name="Zhan W."/>
            <person name="Jiang J.F."/>
            <person name="Wang Q."/>
            <person name="Zhang B."/>
            <person name="Ji P."/>
            <person name="Bell-Sakyi L."/>
            <person name="Cui X.M."/>
            <person name="Yuan T.T."/>
            <person name="Jiang B.G."/>
            <person name="Yang W.F."/>
            <person name="Lam T.T."/>
            <person name="Chang Q.C."/>
            <person name="Ding S.J."/>
            <person name="Wang X.J."/>
            <person name="Zhu J.G."/>
            <person name="Ruan X.D."/>
            <person name="Zhao L."/>
            <person name="Wei J.T."/>
            <person name="Ye R.Z."/>
            <person name="Que T.C."/>
            <person name="Du C.H."/>
            <person name="Zhou Y.H."/>
            <person name="Cheng J.X."/>
            <person name="Dai P.F."/>
            <person name="Guo W.B."/>
            <person name="Han X.H."/>
            <person name="Huang E.J."/>
            <person name="Li L.F."/>
            <person name="Wei W."/>
            <person name="Gao Y.C."/>
            <person name="Liu J.Z."/>
            <person name="Shao H.Z."/>
            <person name="Wang X."/>
            <person name="Wang C.C."/>
            <person name="Yang T.C."/>
            <person name="Huo Q.B."/>
            <person name="Li W."/>
            <person name="Chen H.Y."/>
            <person name="Chen S.E."/>
            <person name="Zhou L.G."/>
            <person name="Ni X.B."/>
            <person name="Tian J.H."/>
            <person name="Sheng Y."/>
            <person name="Liu T."/>
            <person name="Pan Y.S."/>
            <person name="Xia L.Y."/>
            <person name="Li J."/>
            <person name="Zhao F."/>
            <person name="Cao W.C."/>
        </authorList>
    </citation>
    <scope>NUCLEOTIDE SEQUENCE [LARGE SCALE GENOMIC DNA]</scope>
    <source>
        <strain evidence="4">HaeL-2018</strain>
    </source>
</reference>
<name>A0A9J6FZG1_HAELO</name>
<keyword evidence="1" id="KW-0863">Zinc-finger</keyword>
<feature type="region of interest" description="Disordered" evidence="2">
    <location>
        <begin position="708"/>
        <end position="758"/>
    </location>
</feature>
<dbReference type="Pfam" id="PF10551">
    <property type="entry name" value="MULE"/>
    <property type="match status" value="1"/>
</dbReference>
<protein>
    <recommendedName>
        <fullName evidence="3">SWIM-type domain-containing protein</fullName>
    </recommendedName>
</protein>
<accession>A0A9J6FZG1</accession>
<dbReference type="AlphaFoldDB" id="A0A9J6FZG1"/>
<sequence length="758" mass="83701">MQNAGAGLEVVEDPTATASGVRVLRSNLTDSNAADEWVKQYGASTNTAWIVHTVRSKCTRMVFHKVWVCQHNERNKTSEKRSTRCPAKLDIKIKKVNRDTKKNDAFLCREVPLQAVIKLVSQHNHSTESADALRMLRPSCETKAAFVQYFEEGRGPAEALRRHERNLAAMDRGVQLRANGMLNPAYRVVGHWHEHWVQEKYGRLSNPVAKLQEKMAQYAAQGAEVFTSSTQDDCWAVLVTTPIMRRAQLLSSAQETIFVDSTSSCDATQSTATVLLTATKAGAVPIAVLIHSSQSTEGYGLAFRLLRDCYPLCFGNSQAPAAFMTDNSQAEKRALKDTWASARQLLCHFHVLQAEWRWLTATTNQVPQDQRQPMMAAFKKVLYAKEPGELEAAKEELFALPHEGYVHRAQALLKCEEQWVLLYRAGTLTRGQNTNNYSEASIRILKDVVLSRTKAYNAVALVEFVTGTWESHLENKILRHANHLEPSHRISLENLFPTVLDIDPQKIVQIDQALYRVPSSCGTVLYEVQADFGLCGCWAGSQGAFCKHQAIVQKAFGGGFPNSPELTPEDCEQLGLLALGERCPSRGFFLPLVPQVLGNAGPGAAAEPHCEEVAALAAAAETSQQPPVLEALPTPQEMEDKYCALEQQLRRIHCLGEGNASYASLLDSVTAQLSTVNTSSSAYALLLRLKASSTIDRRRGRIIKVQPTSLARRRPGLPRGAKRVPAGRPTKTGADPRAKRRHSLSMSISRNVPSAKGH</sequence>
<dbReference type="GO" id="GO:0008270">
    <property type="term" value="F:zinc ion binding"/>
    <property type="evidence" value="ECO:0007669"/>
    <property type="project" value="UniProtKB-KW"/>
</dbReference>
<dbReference type="OMA" id="FHRAKTY"/>
<dbReference type="InterPro" id="IPR007527">
    <property type="entry name" value="Znf_SWIM"/>
</dbReference>